<sequence>MAGLWWRERDATEGKARVGAGADDVGVPPLDSCKTRGQDACWDDLLGSAQRIGDAALEAECLRKDVKTMW</sequence>
<protein>
    <submittedName>
        <fullName evidence="1">Uncharacterized protein</fullName>
    </submittedName>
</protein>
<accession>A0A9P5CAV2</accession>
<reference evidence="1 2" key="1">
    <citation type="submission" date="2018-06" db="EMBL/GenBank/DDBJ databases">
        <title>Genome analysis of cellulolytic fungus Trichoderma lentiforme CFAM-422.</title>
        <authorList>
            <person name="Steindorff A.S."/>
            <person name="Formighieri E.F."/>
            <person name="Midorikawa G.E.O."/>
            <person name="Tamietti M.S."/>
            <person name="Ramos E.Z."/>
            <person name="Silva A.S."/>
            <person name="Bon E.P.S."/>
            <person name="Mendes T.D."/>
            <person name="Damaso M.C.T."/>
            <person name="Favaro L.C.L."/>
        </authorList>
    </citation>
    <scope>NUCLEOTIDE SEQUENCE [LARGE SCALE GENOMIC DNA]</scope>
    <source>
        <strain evidence="1 2">CFAM-422</strain>
    </source>
</reference>
<dbReference type="AlphaFoldDB" id="A0A9P5CAV2"/>
<name>A0A9P5CAV2_9HYPO</name>
<dbReference type="EMBL" id="QLNT01000012">
    <property type="protein sequence ID" value="KAF3069204.1"/>
    <property type="molecule type" value="Genomic_DNA"/>
</dbReference>
<organism evidence="1 2">
    <name type="scientific">Trichoderma lentiforme</name>
    <dbReference type="NCBI Taxonomy" id="1567552"/>
    <lineage>
        <taxon>Eukaryota</taxon>
        <taxon>Fungi</taxon>
        <taxon>Dikarya</taxon>
        <taxon>Ascomycota</taxon>
        <taxon>Pezizomycotina</taxon>
        <taxon>Sordariomycetes</taxon>
        <taxon>Hypocreomycetidae</taxon>
        <taxon>Hypocreales</taxon>
        <taxon>Hypocreaceae</taxon>
        <taxon>Trichoderma</taxon>
    </lineage>
</organism>
<comment type="caution">
    <text evidence="1">The sequence shown here is derived from an EMBL/GenBank/DDBJ whole genome shotgun (WGS) entry which is preliminary data.</text>
</comment>
<keyword evidence="2" id="KW-1185">Reference proteome</keyword>
<gene>
    <name evidence="1" type="ORF">CFAM422_007312</name>
</gene>
<proteinExistence type="predicted"/>
<evidence type="ECO:0000313" key="2">
    <source>
        <dbReference type="Proteomes" id="UP000801864"/>
    </source>
</evidence>
<evidence type="ECO:0000313" key="1">
    <source>
        <dbReference type="EMBL" id="KAF3069204.1"/>
    </source>
</evidence>
<dbReference type="Proteomes" id="UP000801864">
    <property type="component" value="Unassembled WGS sequence"/>
</dbReference>